<organism evidence="2 3">
    <name type="scientific">Sulfitobacter albidus</name>
    <dbReference type="NCBI Taxonomy" id="2829501"/>
    <lineage>
        <taxon>Bacteria</taxon>
        <taxon>Pseudomonadati</taxon>
        <taxon>Pseudomonadota</taxon>
        <taxon>Alphaproteobacteria</taxon>
        <taxon>Rhodobacterales</taxon>
        <taxon>Roseobacteraceae</taxon>
        <taxon>Sulfitobacter</taxon>
    </lineage>
</organism>
<dbReference type="RefSeq" id="WP_212705164.1">
    <property type="nucleotide sequence ID" value="NZ_CP073581.1"/>
</dbReference>
<sequence>MIRKLFLAAAMLQLTINPVSAQTLTVEELRAQIDARVEQMNPYAELLNDPDPERSMAAMQIMLESGDDVLKDMALEFGLLSPNPSVRRTAFEAYLATGPNLTVQVDGSAISNASLYTSRIEDLGGTVGADNAGFFRLPTGAFDAEKSCYTSKSEDNCLIVSNGDGVFLSYRIGCCASGNGRGVLVEDGTIKGTLSLEDIEAVLPFVVQVIR</sequence>
<accession>A0A975PMM6</accession>
<evidence type="ECO:0000313" key="2">
    <source>
        <dbReference type="EMBL" id="QUJ76968.1"/>
    </source>
</evidence>
<keyword evidence="1" id="KW-0732">Signal</keyword>
<dbReference type="EMBL" id="CP073581">
    <property type="protein sequence ID" value="QUJ76968.1"/>
    <property type="molecule type" value="Genomic_DNA"/>
</dbReference>
<evidence type="ECO:0000256" key="1">
    <source>
        <dbReference type="SAM" id="SignalP"/>
    </source>
</evidence>
<keyword evidence="3" id="KW-1185">Reference proteome</keyword>
<feature type="signal peptide" evidence="1">
    <location>
        <begin position="1"/>
        <end position="21"/>
    </location>
</feature>
<proteinExistence type="predicted"/>
<dbReference type="KEGG" id="sual:KDD17_02645"/>
<name>A0A975PMM6_9RHOB</name>
<evidence type="ECO:0000313" key="3">
    <source>
        <dbReference type="Proteomes" id="UP000683291"/>
    </source>
</evidence>
<dbReference type="Proteomes" id="UP000683291">
    <property type="component" value="Chromosome 1"/>
</dbReference>
<reference evidence="2" key="1">
    <citation type="submission" date="2021-04" db="EMBL/GenBank/DDBJ databases">
        <title>Complete genome sequence for Sulfitobacter sp. strain JK7-1.</title>
        <authorList>
            <person name="Park S.-J."/>
        </authorList>
    </citation>
    <scope>NUCLEOTIDE SEQUENCE</scope>
    <source>
        <strain evidence="2">JK7-1</strain>
    </source>
</reference>
<gene>
    <name evidence="2" type="ORF">KDD17_02645</name>
</gene>
<protein>
    <submittedName>
        <fullName evidence="2">Uncharacterized protein</fullName>
    </submittedName>
</protein>
<dbReference type="AlphaFoldDB" id="A0A975PMM6"/>
<feature type="chain" id="PRO_5037087135" evidence="1">
    <location>
        <begin position="22"/>
        <end position="211"/>
    </location>
</feature>